<organism evidence="6 7">
    <name type="scientific">Slackia isoflavoniconvertens</name>
    <dbReference type="NCBI Taxonomy" id="572010"/>
    <lineage>
        <taxon>Bacteria</taxon>
        <taxon>Bacillati</taxon>
        <taxon>Actinomycetota</taxon>
        <taxon>Coriobacteriia</taxon>
        <taxon>Eggerthellales</taxon>
        <taxon>Eggerthellaceae</taxon>
        <taxon>Slackia</taxon>
    </lineage>
</organism>
<dbReference type="Gene3D" id="2.20.28.10">
    <property type="match status" value="2"/>
</dbReference>
<dbReference type="SMART" id="SM00903">
    <property type="entry name" value="Flavin_Reduct"/>
    <property type="match status" value="1"/>
</dbReference>
<comment type="caution">
    <text evidence="6">The sequence shown here is derived from an EMBL/GenBank/DDBJ whole genome shotgun (WGS) entry which is preliminary data.</text>
</comment>
<dbReference type="InterPro" id="IPR024934">
    <property type="entry name" value="Rubredoxin-like_dom"/>
</dbReference>
<dbReference type="InterPro" id="IPR009078">
    <property type="entry name" value="Ferritin-like_SF"/>
</dbReference>
<dbReference type="Gene3D" id="2.30.110.10">
    <property type="entry name" value="Electron Transport, Fmn-binding Protein, Chain A"/>
    <property type="match status" value="1"/>
</dbReference>
<dbReference type="EMBL" id="PPTO01000002">
    <property type="protein sequence ID" value="RDB60592.1"/>
    <property type="molecule type" value="Genomic_DNA"/>
</dbReference>
<dbReference type="CDD" id="cd01046">
    <property type="entry name" value="Rubrerythrin_like"/>
    <property type="match status" value="1"/>
</dbReference>
<dbReference type="SUPFAM" id="SSF50475">
    <property type="entry name" value="FMN-binding split barrel"/>
    <property type="match status" value="1"/>
</dbReference>
<dbReference type="GO" id="GO:0005506">
    <property type="term" value="F:iron ion binding"/>
    <property type="evidence" value="ECO:0007669"/>
    <property type="project" value="InterPro"/>
</dbReference>
<feature type="domain" description="Ferritin-like diiron" evidence="5">
    <location>
        <begin position="321"/>
        <end position="454"/>
    </location>
</feature>
<feature type="domain" description="Rubredoxin-like" evidence="4">
    <location>
        <begin position="260"/>
        <end position="294"/>
    </location>
</feature>
<dbReference type="CDD" id="cd00350">
    <property type="entry name" value="rubredoxin_like"/>
    <property type="match status" value="1"/>
</dbReference>
<dbReference type="SUPFAM" id="SSF57802">
    <property type="entry name" value="Rubredoxin-like"/>
    <property type="match status" value="2"/>
</dbReference>
<keyword evidence="2" id="KW-0813">Transport</keyword>
<comment type="cofactor">
    <cofactor evidence="1">
        <name>Fe(3+)</name>
        <dbReference type="ChEBI" id="CHEBI:29034"/>
    </cofactor>
</comment>
<dbReference type="PROSITE" id="PS50905">
    <property type="entry name" value="FERRITIN_LIKE"/>
    <property type="match status" value="1"/>
</dbReference>
<dbReference type="SUPFAM" id="SSF47240">
    <property type="entry name" value="Ferritin-like"/>
    <property type="match status" value="1"/>
</dbReference>
<dbReference type="CDD" id="cd00729">
    <property type="entry name" value="rubredoxin_SM"/>
    <property type="match status" value="1"/>
</dbReference>
<dbReference type="PANTHER" id="PTHR43339">
    <property type="entry name" value="RUBRERYTHRIN-RELATED"/>
    <property type="match status" value="1"/>
</dbReference>
<keyword evidence="3" id="KW-0249">Electron transport</keyword>
<dbReference type="InterPro" id="IPR048574">
    <property type="entry name" value="RUBY_RBDX"/>
</dbReference>
<dbReference type="InterPro" id="IPR045236">
    <property type="entry name" value="RevRr_diiron-bd_dom"/>
</dbReference>
<dbReference type="PANTHER" id="PTHR43339:SF1">
    <property type="entry name" value="RUBRERYTHRIN"/>
    <property type="match status" value="1"/>
</dbReference>
<dbReference type="InterPro" id="IPR002563">
    <property type="entry name" value="Flavin_Rdtase-like_dom"/>
</dbReference>
<dbReference type="InterPro" id="IPR003251">
    <property type="entry name" value="Rr_diiron-bd_dom"/>
</dbReference>
<evidence type="ECO:0000256" key="3">
    <source>
        <dbReference type="ARBA" id="ARBA00022982"/>
    </source>
</evidence>
<accession>A0A369LN78</accession>
<dbReference type="GO" id="GO:0016646">
    <property type="term" value="F:oxidoreductase activity, acting on the CH-NH group of donors, NAD or NADP as acceptor"/>
    <property type="evidence" value="ECO:0007669"/>
    <property type="project" value="UniProtKB-ARBA"/>
</dbReference>
<dbReference type="InterPro" id="IPR052773">
    <property type="entry name" value="Anaerobic_Peroxidase-Rel"/>
</dbReference>
<evidence type="ECO:0000259" key="5">
    <source>
        <dbReference type="PROSITE" id="PS50905"/>
    </source>
</evidence>
<proteinExistence type="predicted"/>
<evidence type="ECO:0000313" key="7">
    <source>
        <dbReference type="Proteomes" id="UP000253975"/>
    </source>
</evidence>
<reference evidence="6 7" key="1">
    <citation type="journal article" date="2018" name="Elife">
        <title>Discovery and characterization of a prevalent human gut bacterial enzyme sufficient for the inactivation of a family of plant toxins.</title>
        <authorList>
            <person name="Koppel N."/>
            <person name="Bisanz J.E."/>
            <person name="Pandelia M.E."/>
            <person name="Turnbaugh P.J."/>
            <person name="Balskus E.P."/>
        </authorList>
    </citation>
    <scope>NUCLEOTIDE SEQUENCE [LARGE SCALE GENOMIC DNA]</scope>
    <source>
        <strain evidence="6 7">OB21 GAM31</strain>
    </source>
</reference>
<dbReference type="InterPro" id="IPR012347">
    <property type="entry name" value="Ferritin-like"/>
</dbReference>
<dbReference type="AlphaFoldDB" id="A0A369LN78"/>
<dbReference type="PROSITE" id="PS50903">
    <property type="entry name" value="RUBREDOXIN_LIKE"/>
    <property type="match status" value="2"/>
</dbReference>
<evidence type="ECO:0000313" key="6">
    <source>
        <dbReference type="EMBL" id="RDB60592.1"/>
    </source>
</evidence>
<dbReference type="Proteomes" id="UP000253975">
    <property type="component" value="Unassembled WGS sequence"/>
</dbReference>
<evidence type="ECO:0000256" key="1">
    <source>
        <dbReference type="ARBA" id="ARBA00001965"/>
    </source>
</evidence>
<dbReference type="Pfam" id="PF02915">
    <property type="entry name" value="Rubrerythrin"/>
    <property type="match status" value="1"/>
</dbReference>
<protein>
    <recommendedName>
        <fullName evidence="8">Rubrerythrin</fullName>
    </recommendedName>
</protein>
<dbReference type="Pfam" id="PF21349">
    <property type="entry name" value="RUBY_RBDX"/>
    <property type="match status" value="2"/>
</dbReference>
<evidence type="ECO:0000259" key="4">
    <source>
        <dbReference type="PROSITE" id="PS50903"/>
    </source>
</evidence>
<dbReference type="Gene3D" id="1.20.1260.10">
    <property type="match status" value="1"/>
</dbReference>
<gene>
    <name evidence="6" type="ORF">C1881_01525</name>
</gene>
<evidence type="ECO:0000256" key="2">
    <source>
        <dbReference type="ARBA" id="ARBA00022448"/>
    </source>
</evidence>
<dbReference type="InterPro" id="IPR012349">
    <property type="entry name" value="Split_barrel_FMN-bd"/>
</dbReference>
<sequence length="454" mass="49701">MLRMRPRKAGIMSDSVDTKAFHAFSYGLFLLASQADGRDNACIVNTAIQAASKPRQVSVACIKGSCTQETIAASNRFCVSVLDESTSLEYFEHFGMKSGHDIEKFVASDDASIPGANPSRTESGLVFEKSAIAFFDCSVVESIDMGSHVMYVGEVVEARRLSDKAPITYDYYRNVTRKAGAAASASRTAADAGEIVAWKCTICGYIYEGENLPSDFICPICKHGAEDFEPVYANEHGSEDIQAAAATPQEPQSKGVMNMETKWVCSVCGYIYEGAEPPAECPVCHAPASAFKKLEGEQTLAAEHEYGIYAKTVKDNEAISDEDKKFILDQLKANFNGECSEVGMYLCMARIAHREGYPEIGLYWEKAAFEEAEHAAKFAELLGEELEPNMKASTKENLAWRVECEFGACNGKTELATCAKKNGLDAIHDTVHEMARDEARHGRALKGLLDRYFG</sequence>
<name>A0A369LN78_9ACTN</name>
<dbReference type="GO" id="GO:0010181">
    <property type="term" value="F:FMN binding"/>
    <property type="evidence" value="ECO:0007669"/>
    <property type="project" value="InterPro"/>
</dbReference>
<feature type="domain" description="Rubredoxin-like" evidence="4">
    <location>
        <begin position="195"/>
        <end position="231"/>
    </location>
</feature>
<dbReference type="Pfam" id="PF01613">
    <property type="entry name" value="Flavin_Reduct"/>
    <property type="match status" value="1"/>
</dbReference>
<evidence type="ECO:0008006" key="8">
    <source>
        <dbReference type="Google" id="ProtNLM"/>
    </source>
</evidence>
<dbReference type="InterPro" id="IPR009040">
    <property type="entry name" value="Ferritin-like_diiron"/>
</dbReference>